<proteinExistence type="predicted"/>
<feature type="compositionally biased region" description="Basic and acidic residues" evidence="1">
    <location>
        <begin position="25"/>
        <end position="44"/>
    </location>
</feature>
<feature type="region of interest" description="Disordered" evidence="1">
    <location>
        <begin position="1"/>
        <end position="70"/>
    </location>
</feature>
<accession>A0ABR1IKF9</accession>
<evidence type="ECO:0000256" key="1">
    <source>
        <dbReference type="SAM" id="MobiDB-lite"/>
    </source>
</evidence>
<dbReference type="Proteomes" id="UP001498398">
    <property type="component" value="Unassembled WGS sequence"/>
</dbReference>
<evidence type="ECO:0000313" key="2">
    <source>
        <dbReference type="EMBL" id="KAK7435187.1"/>
    </source>
</evidence>
<protein>
    <submittedName>
        <fullName evidence="2">Uncharacterized protein</fullName>
    </submittedName>
</protein>
<sequence>MSDIRSTSPQAGNCRESISSPGPLENREEVHESVQDQQHDREDIQPAEQEGAVDEKVVREQQTGGDEGSVTGRFIWIQFIAFGPVNV</sequence>
<gene>
    <name evidence="2" type="ORF">VKT23_019757</name>
</gene>
<keyword evidence="3" id="KW-1185">Reference proteome</keyword>
<organism evidence="2 3">
    <name type="scientific">Marasmiellus scandens</name>
    <dbReference type="NCBI Taxonomy" id="2682957"/>
    <lineage>
        <taxon>Eukaryota</taxon>
        <taxon>Fungi</taxon>
        <taxon>Dikarya</taxon>
        <taxon>Basidiomycota</taxon>
        <taxon>Agaricomycotina</taxon>
        <taxon>Agaricomycetes</taxon>
        <taxon>Agaricomycetidae</taxon>
        <taxon>Agaricales</taxon>
        <taxon>Marasmiineae</taxon>
        <taxon>Omphalotaceae</taxon>
        <taxon>Marasmiellus</taxon>
    </lineage>
</organism>
<feature type="compositionally biased region" description="Polar residues" evidence="1">
    <location>
        <begin position="1"/>
        <end position="20"/>
    </location>
</feature>
<dbReference type="EMBL" id="JBANRG010000110">
    <property type="protein sequence ID" value="KAK7435187.1"/>
    <property type="molecule type" value="Genomic_DNA"/>
</dbReference>
<name>A0ABR1IKF9_9AGAR</name>
<reference evidence="2 3" key="1">
    <citation type="submission" date="2024-01" db="EMBL/GenBank/DDBJ databases">
        <title>A draft genome for the cacao thread blight pathogen Marasmiellus scandens.</title>
        <authorList>
            <person name="Baruah I.K."/>
            <person name="Leung J."/>
            <person name="Bukari Y."/>
            <person name="Amoako-Attah I."/>
            <person name="Meinhardt L.W."/>
            <person name="Bailey B.A."/>
            <person name="Cohen S.P."/>
        </authorList>
    </citation>
    <scope>NUCLEOTIDE SEQUENCE [LARGE SCALE GENOMIC DNA]</scope>
    <source>
        <strain evidence="2 3">GH-19</strain>
    </source>
</reference>
<evidence type="ECO:0000313" key="3">
    <source>
        <dbReference type="Proteomes" id="UP001498398"/>
    </source>
</evidence>
<comment type="caution">
    <text evidence="2">The sequence shown here is derived from an EMBL/GenBank/DDBJ whole genome shotgun (WGS) entry which is preliminary data.</text>
</comment>